<evidence type="ECO:0000313" key="2">
    <source>
        <dbReference type="Proteomes" id="UP000831390"/>
    </source>
</evidence>
<accession>A0ABY4B5N0</accession>
<organism evidence="1 2">
    <name type="scientific">Hymenobacter monticola</name>
    <dbReference type="NCBI Taxonomy" id="1705399"/>
    <lineage>
        <taxon>Bacteria</taxon>
        <taxon>Pseudomonadati</taxon>
        <taxon>Bacteroidota</taxon>
        <taxon>Cytophagia</taxon>
        <taxon>Cytophagales</taxon>
        <taxon>Hymenobacteraceae</taxon>
        <taxon>Hymenobacter</taxon>
    </lineage>
</organism>
<dbReference type="Pfam" id="PF17642">
    <property type="entry name" value="TssD"/>
    <property type="match status" value="1"/>
</dbReference>
<reference evidence="1 2" key="1">
    <citation type="submission" date="2022-03" db="EMBL/GenBank/DDBJ databases">
        <title>Hymenobactersp. isolated from the air.</title>
        <authorList>
            <person name="Won M."/>
            <person name="Kwon S.-W."/>
        </authorList>
    </citation>
    <scope>NUCLEOTIDE SEQUENCE [LARGE SCALE GENOMIC DNA]</scope>
    <source>
        <strain evidence="1 2">KACC 22596</strain>
    </source>
</reference>
<keyword evidence="2" id="KW-1185">Reference proteome</keyword>
<proteinExistence type="predicted"/>
<dbReference type="EMBL" id="CP094534">
    <property type="protein sequence ID" value="UOE34320.1"/>
    <property type="molecule type" value="Genomic_DNA"/>
</dbReference>
<dbReference type="Proteomes" id="UP000831390">
    <property type="component" value="Chromosome"/>
</dbReference>
<name>A0ABY4B5N0_9BACT</name>
<sequence length="134" mass="14813">MASFRCILSLAGQDYPVVHCAYEFSQTTSERGRVSAKVRSGLITLHLDVPDGDQLLAWATDPHKKHSGYLTFQQTDRPIAREVLTFEDGFCVAYDEIFVAGSNTAGAYQCVLHISAAKLMLGITEKDSAWVQTR</sequence>
<gene>
    <name evidence="1" type="ORF">MTP16_01390</name>
</gene>
<protein>
    <submittedName>
        <fullName evidence="1">Uncharacterized protein</fullName>
    </submittedName>
</protein>
<evidence type="ECO:0000313" key="1">
    <source>
        <dbReference type="EMBL" id="UOE34320.1"/>
    </source>
</evidence>
<dbReference type="RefSeq" id="WP_243515245.1">
    <property type="nucleotide sequence ID" value="NZ_CP094534.1"/>
</dbReference>
<dbReference type="InterPro" id="IPR041408">
    <property type="entry name" value="Hcp_Tssd"/>
</dbReference>